<proteinExistence type="predicted"/>
<gene>
    <name evidence="3" type="ORF">PoMZ_10808</name>
</gene>
<name>A0A4P7N149_PYROR</name>
<evidence type="ECO:0000313" key="4">
    <source>
        <dbReference type="Proteomes" id="UP000294847"/>
    </source>
</evidence>
<evidence type="ECO:0000256" key="2">
    <source>
        <dbReference type="SAM" id="SignalP"/>
    </source>
</evidence>
<evidence type="ECO:0000313" key="3">
    <source>
        <dbReference type="EMBL" id="QBZ55092.1"/>
    </source>
</evidence>
<dbReference type="Proteomes" id="UP000294847">
    <property type="component" value="Chromosome 1"/>
</dbReference>
<feature type="compositionally biased region" description="Basic and acidic residues" evidence="1">
    <location>
        <begin position="48"/>
        <end position="74"/>
    </location>
</feature>
<reference evidence="3 4" key="1">
    <citation type="journal article" date="2019" name="Mol. Biol. Evol.">
        <title>Blast fungal genomes show frequent chromosomal changes, gene gains and losses, and effector gene turnover.</title>
        <authorList>
            <person name="Gomez Luciano L.B."/>
            <person name="Jason Tsai I."/>
            <person name="Chuma I."/>
            <person name="Tosa Y."/>
            <person name="Chen Y.H."/>
            <person name="Li J.Y."/>
            <person name="Li M.Y."/>
            <person name="Jade Lu M.Y."/>
            <person name="Nakayashiki H."/>
            <person name="Li W.H."/>
        </authorList>
    </citation>
    <scope>NUCLEOTIDE SEQUENCE [LARGE SCALE GENOMIC DNA]</scope>
    <source>
        <strain evidence="3">MZ5-1-6</strain>
    </source>
</reference>
<sequence>MLPIKALIFLACGLSVNALPANPEGRFCNSASVGGASHETGNSHLIYRRNEGTKSGENKGHDGKSGEDKKDPKKYFTCGFCNVKMETGRYPWCEPCHCMGSREQCQTFHDNHGKYSAE</sequence>
<feature type="chain" id="PRO_5043422437" evidence="2">
    <location>
        <begin position="19"/>
        <end position="118"/>
    </location>
</feature>
<accession>A0A4P7N149</accession>
<feature type="region of interest" description="Disordered" evidence="1">
    <location>
        <begin position="34"/>
        <end position="74"/>
    </location>
</feature>
<feature type="signal peptide" evidence="2">
    <location>
        <begin position="1"/>
        <end position="18"/>
    </location>
</feature>
<dbReference type="EMBL" id="CP034204">
    <property type="protein sequence ID" value="QBZ55092.1"/>
    <property type="molecule type" value="Genomic_DNA"/>
</dbReference>
<evidence type="ECO:0000256" key="1">
    <source>
        <dbReference type="SAM" id="MobiDB-lite"/>
    </source>
</evidence>
<protein>
    <submittedName>
        <fullName evidence="3">Uncharacterized protein</fullName>
    </submittedName>
</protein>
<organism evidence="3 4">
    <name type="scientific">Pyricularia oryzae</name>
    <name type="common">Rice blast fungus</name>
    <name type="synonym">Magnaporthe oryzae</name>
    <dbReference type="NCBI Taxonomy" id="318829"/>
    <lineage>
        <taxon>Eukaryota</taxon>
        <taxon>Fungi</taxon>
        <taxon>Dikarya</taxon>
        <taxon>Ascomycota</taxon>
        <taxon>Pezizomycotina</taxon>
        <taxon>Sordariomycetes</taxon>
        <taxon>Sordariomycetidae</taxon>
        <taxon>Magnaporthales</taxon>
        <taxon>Pyriculariaceae</taxon>
        <taxon>Pyricularia</taxon>
    </lineage>
</organism>
<dbReference type="AlphaFoldDB" id="A0A4P7N149"/>
<keyword evidence="2" id="KW-0732">Signal</keyword>